<proteinExistence type="predicted"/>
<reference evidence="9 12" key="4">
    <citation type="submission" date="2019-06" db="EMBL/GenBank/DDBJ databases">
        <title>A Diverse Panel of Clinical Acinetobacter baumannii for Research Use.</title>
        <authorList>
            <person name="Mcgann P."/>
            <person name="Snesrud E."/>
            <person name="Galac M.R."/>
        </authorList>
    </citation>
    <scope>NUCLEOTIDE SEQUENCE [LARGE SCALE GENOMIC DNA]</scope>
    <source>
        <strain evidence="9 12">MRSN14237</strain>
    </source>
</reference>
<evidence type="ECO:0000256" key="4">
    <source>
        <dbReference type="ARBA" id="ARBA00023014"/>
    </source>
</evidence>
<dbReference type="GO" id="GO:0046872">
    <property type="term" value="F:metal ion binding"/>
    <property type="evidence" value="ECO:0007669"/>
    <property type="project" value="UniProtKB-KW"/>
</dbReference>
<dbReference type="Proteomes" id="UP000315888">
    <property type="component" value="Unassembled WGS sequence"/>
</dbReference>
<evidence type="ECO:0000256" key="3">
    <source>
        <dbReference type="ARBA" id="ARBA00023004"/>
    </source>
</evidence>
<dbReference type="Proteomes" id="UP000076296">
    <property type="component" value="Unassembled WGS sequence"/>
</dbReference>
<reference evidence="8 13" key="3">
    <citation type="journal article" date="2017" name="Ann. Clin. Microbiol. Antimicrob.">
        <title>New eight genes identified at the clinical multidrug-resistant Acinetobacter baumannii DMS06669 strain in a Vietnam hospital.</title>
        <authorList>
            <person name="Si-Tuan N."/>
            <person name="Ngoc H.M."/>
            <person name="Hang P.T.T."/>
            <person name="Nguyen C."/>
            <person name="Van P.H."/>
            <person name="Huong N.T."/>
        </authorList>
    </citation>
    <scope>NUCLEOTIDE SEQUENCE [LARGE SCALE GENOMIC DNA]</scope>
    <source>
        <strain evidence="8 13">DMS06669</strain>
    </source>
</reference>
<sequence length="111" mass="12649">MVNLIKLCEQTDFQEKICFRVLHPEDEKKSIVVIKGQNGFYAYENVCPHFSVQLDYKDGVFSTYKNKLIMCAHHSAMFDITTGECVDGPCKGHYLKAVPIDVTDGVVFLKR</sequence>
<evidence type="ECO:0000313" key="11">
    <source>
        <dbReference type="Proteomes" id="UP000076296"/>
    </source>
</evidence>
<keyword evidence="3" id="KW-0408">Iron</keyword>
<dbReference type="Proteomes" id="UP000480763">
    <property type="component" value="Unassembled WGS sequence"/>
</dbReference>
<name>A0A0G4QNT4_ACIBA</name>
<dbReference type="AlphaFoldDB" id="A0A0G4QNT4"/>
<reference evidence="8" key="5">
    <citation type="submission" date="2019-12" db="EMBL/GenBank/DDBJ databases">
        <authorList>
            <person name="Nguyen S.-T."/>
        </authorList>
    </citation>
    <scope>NUCLEOTIDE SEQUENCE</scope>
    <source>
        <strain evidence="8">DMS06669</strain>
    </source>
</reference>
<dbReference type="RefSeq" id="WP_000247645.1">
    <property type="nucleotide sequence ID" value="NZ_AP022077.1"/>
</dbReference>
<dbReference type="EMBL" id="LRDT01000017">
    <property type="protein sequence ID" value="KZA18959.1"/>
    <property type="molecule type" value="Genomic_DNA"/>
</dbReference>
<dbReference type="CDD" id="cd03467">
    <property type="entry name" value="Rieske"/>
    <property type="match status" value="1"/>
</dbReference>
<evidence type="ECO:0000256" key="2">
    <source>
        <dbReference type="ARBA" id="ARBA00022723"/>
    </source>
</evidence>
<dbReference type="GO" id="GO:0051213">
    <property type="term" value="F:dioxygenase activity"/>
    <property type="evidence" value="ECO:0007669"/>
    <property type="project" value="UniProtKB-KW"/>
</dbReference>
<dbReference type="InterPro" id="IPR036922">
    <property type="entry name" value="Rieske_2Fe-2S_sf"/>
</dbReference>
<evidence type="ECO:0000313" key="9">
    <source>
        <dbReference type="EMBL" id="TPU68912.1"/>
    </source>
</evidence>
<evidence type="ECO:0000313" key="6">
    <source>
        <dbReference type="EMBL" id="CUW34473.1"/>
    </source>
</evidence>
<evidence type="ECO:0000256" key="1">
    <source>
        <dbReference type="ARBA" id="ARBA00022714"/>
    </source>
</evidence>
<evidence type="ECO:0000313" key="8">
    <source>
        <dbReference type="EMBL" id="MYM78462.1"/>
    </source>
</evidence>
<feature type="domain" description="Rieske" evidence="5">
    <location>
        <begin position="5"/>
        <end position="109"/>
    </location>
</feature>
<dbReference type="PANTHER" id="PTHR40261">
    <property type="match status" value="1"/>
</dbReference>
<dbReference type="EMBL" id="VHGY01000006">
    <property type="protein sequence ID" value="TPU68912.1"/>
    <property type="molecule type" value="Genomic_DNA"/>
</dbReference>
<keyword evidence="7" id="KW-0223">Dioxygenase</keyword>
<keyword evidence="2" id="KW-0479">Metal-binding</keyword>
<gene>
    <name evidence="6" type="ORF">ABR2091_1068</name>
    <name evidence="9" type="ORF">FJU42_01545</name>
    <name evidence="8" type="ORF">GSE42_11025</name>
    <name evidence="7" type="ORF">LV35_01595</name>
</gene>
<evidence type="ECO:0000313" key="12">
    <source>
        <dbReference type="Proteomes" id="UP000315888"/>
    </source>
</evidence>
<dbReference type="SUPFAM" id="SSF50022">
    <property type="entry name" value="ISP domain"/>
    <property type="match status" value="1"/>
</dbReference>
<evidence type="ECO:0000259" key="5">
    <source>
        <dbReference type="PROSITE" id="PS51296"/>
    </source>
</evidence>
<reference evidence="6 10" key="1">
    <citation type="submission" date="2015-12" db="EMBL/GenBank/DDBJ databases">
        <authorList>
            <person name="Wibberg D."/>
        </authorList>
    </citation>
    <scope>NUCLEOTIDE SEQUENCE [LARGE SCALE GENOMIC DNA]</scope>
    <source>
        <strain evidence="6">R2091</strain>
    </source>
</reference>
<keyword evidence="1" id="KW-0001">2Fe-2S</keyword>
<organism evidence="8 13">
    <name type="scientific">Acinetobacter baumannii</name>
    <dbReference type="NCBI Taxonomy" id="470"/>
    <lineage>
        <taxon>Bacteria</taxon>
        <taxon>Pseudomonadati</taxon>
        <taxon>Pseudomonadota</taxon>
        <taxon>Gammaproteobacteria</taxon>
        <taxon>Moraxellales</taxon>
        <taxon>Moraxellaceae</taxon>
        <taxon>Acinetobacter</taxon>
        <taxon>Acinetobacter calcoaceticus/baumannii complex</taxon>
    </lineage>
</organism>
<dbReference type="EMBL" id="WWCH01000001">
    <property type="protein sequence ID" value="MYM78462.1"/>
    <property type="molecule type" value="Genomic_DNA"/>
</dbReference>
<keyword evidence="7" id="KW-0560">Oxidoreductase</keyword>
<dbReference type="EMBL" id="LN997846">
    <property type="protein sequence ID" value="CUW34473.1"/>
    <property type="molecule type" value="Genomic_DNA"/>
</dbReference>
<accession>A0A0G4QNT4</accession>
<protein>
    <submittedName>
        <fullName evidence="7">3-phenylpropionate dioxygenase ferredoxin subunit</fullName>
    </submittedName>
    <submittedName>
        <fullName evidence="9">Rieske (2Fe-2S) protein</fullName>
    </submittedName>
    <submittedName>
        <fullName evidence="8">Rieske 2Fe-2S domain-containing protein</fullName>
    </submittedName>
</protein>
<reference evidence="7 11" key="2">
    <citation type="submission" date="2016-01" db="EMBL/GenBank/DDBJ databases">
        <title>Draft sequences of Acinetobacter baumannii isolates from wounded military personnel.</title>
        <authorList>
            <person name="Arivett B.A."/>
            <person name="Fiester S.E."/>
            <person name="Ream D.C."/>
            <person name="Actis L.A."/>
        </authorList>
    </citation>
    <scope>NUCLEOTIDE SEQUENCE [LARGE SCALE GENOMIC DNA]</scope>
    <source>
        <strain evidence="7 11">AB2828</strain>
    </source>
</reference>
<evidence type="ECO:0000313" key="10">
    <source>
        <dbReference type="Proteomes" id="UP000066661"/>
    </source>
</evidence>
<dbReference type="InterPro" id="IPR017941">
    <property type="entry name" value="Rieske_2Fe-2S"/>
</dbReference>
<dbReference type="Gene3D" id="2.102.10.10">
    <property type="entry name" value="Rieske [2Fe-2S] iron-sulphur domain"/>
    <property type="match status" value="1"/>
</dbReference>
<dbReference type="Proteomes" id="UP000066661">
    <property type="component" value="Chromosome I"/>
</dbReference>
<dbReference type="GO" id="GO:0051537">
    <property type="term" value="F:2 iron, 2 sulfur cluster binding"/>
    <property type="evidence" value="ECO:0007669"/>
    <property type="project" value="UniProtKB-KW"/>
</dbReference>
<dbReference type="Pfam" id="PF00355">
    <property type="entry name" value="Rieske"/>
    <property type="match status" value="1"/>
</dbReference>
<evidence type="ECO:0000313" key="13">
    <source>
        <dbReference type="Proteomes" id="UP000480763"/>
    </source>
</evidence>
<evidence type="ECO:0000313" key="7">
    <source>
        <dbReference type="EMBL" id="KZA18959.1"/>
    </source>
</evidence>
<dbReference type="PANTHER" id="PTHR40261:SF1">
    <property type="entry name" value="RIESKE DOMAIN-CONTAINING PROTEIN"/>
    <property type="match status" value="1"/>
</dbReference>
<dbReference type="PROSITE" id="PS51296">
    <property type="entry name" value="RIESKE"/>
    <property type="match status" value="1"/>
</dbReference>
<keyword evidence="4" id="KW-0411">Iron-sulfur</keyword>